<proteinExistence type="predicted"/>
<organism evidence="2 3">
    <name type="scientific">Francisella salimarina</name>
    <dbReference type="NCBI Taxonomy" id="2599927"/>
    <lineage>
        <taxon>Bacteria</taxon>
        <taxon>Pseudomonadati</taxon>
        <taxon>Pseudomonadota</taxon>
        <taxon>Gammaproteobacteria</taxon>
        <taxon>Thiotrichales</taxon>
        <taxon>Francisellaceae</taxon>
        <taxon>Francisella</taxon>
    </lineage>
</organism>
<reference evidence="2 3" key="1">
    <citation type="submission" date="2021-06" db="EMBL/GenBank/DDBJ databases">
        <title>Ulceroglandular infection and bacteremia caused by Francisella salimarina in an immunocompromised patient, France.</title>
        <authorList>
            <person name="Hennebique A."/>
            <person name="Caspar Y."/>
            <person name="Maurin M."/>
            <person name="Boisset S."/>
            <person name="Pelloux I."/>
            <person name="Gallego-Hernanz M.P."/>
            <person name="Burucoa C."/>
            <person name="Cazenave-Roblot F."/>
            <person name="Plouzeau C."/>
            <person name="Rammaert B."/>
        </authorList>
    </citation>
    <scope>NUCLEOTIDE SEQUENCE [LARGE SCALE GENOMIC DNA]</scope>
    <source>
        <strain evidence="2 3">CHUGA-F75</strain>
    </source>
</reference>
<dbReference type="EMBL" id="CP076680">
    <property type="protein sequence ID" value="QWU98650.1"/>
    <property type="molecule type" value="Genomic_DNA"/>
</dbReference>
<name>A0AAJ4NMC1_9GAMM</name>
<sequence>MSMAKKIFCISILLTFFSTNTQASFVRANKDNHKAQPGYISTVYEPNIQTLAMSEGKNSRLYSIYREGTQYCSSAIKLNYSISNSAVSSSCFDSETNIGSKVLKAIISENGSRLYLFSEHIISEYGVSPISSRVNSQISSEHITQNIIAVEKFNSKIYVLTHEEDSNKGSLIIFNIGNDGSLDKTDSKSLSYIPLGFKFYADAGFDYVYIRSKEQIYKYDILNDGTINRSSKLVDYPGNTIKNFGILKDKDKKTLRMVVALKNGDSGLSQGALKMYLLNGVGVRLTSSVNLELEPYQIYAYDEKQMFLVAYEYSFDIREINAKTNAIEDKLILQRGFDASLIDVEHVDKVTAIMSESAIQVFNEFVLSQAFYLKDKPLQLIFSPDTHFMGVANEESVDVYEITATFDRQ</sequence>
<dbReference type="KEGG" id="fsr:KQR59_05910"/>
<protein>
    <submittedName>
        <fullName evidence="2">Uncharacterized protein</fullName>
    </submittedName>
</protein>
<feature type="signal peptide" evidence="1">
    <location>
        <begin position="1"/>
        <end position="23"/>
    </location>
</feature>
<evidence type="ECO:0000256" key="1">
    <source>
        <dbReference type="SAM" id="SignalP"/>
    </source>
</evidence>
<dbReference type="AlphaFoldDB" id="A0AAJ4NMC1"/>
<accession>A0AAJ4NMC1</accession>
<dbReference type="Proteomes" id="UP000683421">
    <property type="component" value="Chromosome"/>
</dbReference>
<feature type="chain" id="PRO_5042593567" evidence="1">
    <location>
        <begin position="24"/>
        <end position="409"/>
    </location>
</feature>
<evidence type="ECO:0000313" key="3">
    <source>
        <dbReference type="Proteomes" id="UP000683421"/>
    </source>
</evidence>
<gene>
    <name evidence="2" type="ORF">KQR59_05910</name>
</gene>
<evidence type="ECO:0000313" key="2">
    <source>
        <dbReference type="EMBL" id="QWU98650.1"/>
    </source>
</evidence>
<keyword evidence="3" id="KW-1185">Reference proteome</keyword>
<keyword evidence="1" id="KW-0732">Signal</keyword>